<dbReference type="InterPro" id="IPR050902">
    <property type="entry name" value="ABC_Transporter_SBP"/>
</dbReference>
<evidence type="ECO:0000256" key="1">
    <source>
        <dbReference type="SAM" id="SignalP"/>
    </source>
</evidence>
<feature type="signal peptide" evidence="1">
    <location>
        <begin position="1"/>
        <end position="23"/>
    </location>
</feature>
<dbReference type="EMBL" id="FP236843">
    <property type="protein sequence ID" value="CAX60946.1"/>
    <property type="molecule type" value="Genomic_DNA"/>
</dbReference>
<dbReference type="AlphaFoldDB" id="D8MVT9"/>
<dbReference type="eggNOG" id="COG0614">
    <property type="taxonomic scope" value="Bacteria"/>
</dbReference>
<dbReference type="Proteomes" id="UP000008793">
    <property type="component" value="Chromosome"/>
</dbReference>
<dbReference type="HOGENOM" id="CLU_038034_5_0_6"/>
<accession>D8MVT9</accession>
<dbReference type="Gene3D" id="3.40.50.1980">
    <property type="entry name" value="Nitrogenase molybdenum iron protein domain"/>
    <property type="match status" value="2"/>
</dbReference>
<dbReference type="Pfam" id="PF01497">
    <property type="entry name" value="Peripla_BP_2"/>
    <property type="match status" value="1"/>
</dbReference>
<dbReference type="SUPFAM" id="SSF53807">
    <property type="entry name" value="Helical backbone' metal receptor"/>
    <property type="match status" value="1"/>
</dbReference>
<feature type="chain" id="PRO_5003118229" evidence="1">
    <location>
        <begin position="24"/>
        <end position="381"/>
    </location>
</feature>
<evidence type="ECO:0000313" key="3">
    <source>
        <dbReference type="EMBL" id="CAX60946.1"/>
    </source>
</evidence>
<protein>
    <submittedName>
        <fullName evidence="3">ABC transporter, substrate binding protein</fullName>
    </submittedName>
</protein>
<evidence type="ECO:0000259" key="2">
    <source>
        <dbReference type="PROSITE" id="PS50983"/>
    </source>
</evidence>
<dbReference type="PROSITE" id="PS50983">
    <property type="entry name" value="FE_B12_PBP"/>
    <property type="match status" value="1"/>
</dbReference>
<evidence type="ECO:0000313" key="4">
    <source>
        <dbReference type="Proteomes" id="UP000008793"/>
    </source>
</evidence>
<reference evidence="3 4" key="1">
    <citation type="journal article" date="2010" name="BMC Genomics">
        <title>Genome comparison of the epiphytic bacteria Erwinia billingiae and E. tasmaniensis with the pear pathogen E. pyrifoliae.</title>
        <authorList>
            <person name="Kube M."/>
            <person name="Migdoll A.M."/>
            <person name="Gehring I."/>
            <person name="Heitmann K."/>
            <person name="Mayer Y."/>
            <person name="Kuhl H."/>
            <person name="Knaust F."/>
            <person name="Geider K."/>
            <person name="Reinhardt R."/>
        </authorList>
    </citation>
    <scope>NUCLEOTIDE SEQUENCE [LARGE SCALE GENOMIC DNA]</scope>
    <source>
        <strain evidence="3 4">Eb661</strain>
    </source>
</reference>
<dbReference type="PANTHER" id="PTHR30535">
    <property type="entry name" value="VITAMIN B12-BINDING PROTEIN"/>
    <property type="match status" value="1"/>
</dbReference>
<dbReference type="InterPro" id="IPR002491">
    <property type="entry name" value="ABC_transptr_periplasmic_BD"/>
</dbReference>
<organism evidence="4">
    <name type="scientific">Erwinia billingiae (strain Eb661)</name>
    <dbReference type="NCBI Taxonomy" id="634500"/>
    <lineage>
        <taxon>Bacteria</taxon>
        <taxon>Pseudomonadati</taxon>
        <taxon>Pseudomonadota</taxon>
        <taxon>Gammaproteobacteria</taxon>
        <taxon>Enterobacterales</taxon>
        <taxon>Erwiniaceae</taxon>
        <taxon>Erwinia</taxon>
    </lineage>
</organism>
<proteinExistence type="predicted"/>
<dbReference type="KEGG" id="ebi:EbC_34150"/>
<dbReference type="RefSeq" id="WP_013203431.1">
    <property type="nucleotide sequence ID" value="NC_014306.1"/>
</dbReference>
<gene>
    <name evidence="3" type="ordered locus">EbC_34150</name>
</gene>
<dbReference type="PANTHER" id="PTHR30535:SF34">
    <property type="entry name" value="MOLYBDATE-BINDING PROTEIN MOLA"/>
    <property type="match status" value="1"/>
</dbReference>
<keyword evidence="4" id="KW-1185">Reference proteome</keyword>
<dbReference type="CDD" id="cd01139">
    <property type="entry name" value="TroA_f"/>
    <property type="match status" value="1"/>
</dbReference>
<feature type="domain" description="Fe/B12 periplasmic-binding" evidence="2">
    <location>
        <begin position="44"/>
        <end position="346"/>
    </location>
</feature>
<dbReference type="STRING" id="634500.EbC_34150"/>
<dbReference type="GeneID" id="90513371"/>
<name>D8MVT9_ERWBE</name>
<keyword evidence="1" id="KW-0732">Signal</keyword>
<sequence>MQHRLARFCVFVGCLLFSVSSLAASFVVEDVSGRKVEIKSPVKRIILGEGRQIFLLAAFDTEAPFQRVVGWRDDLPKADFDSYQNYEKKYPQISNLPTFGGAKDGTFNIEQALTLKPDLVLMNLESKAATDEGQLIDKLSKLGIPVVFIDFREKPFENAEKSIHIMGQLVGNPKRADEIIAFRRQQVEIVTERLKNYQGKRPSVMLDRAGGYTEECCMSFGDENFGRMVEVAGGRNIAKGLIPGTFGMLNPEQIISSNPDVVIVTGANWKNYNTANGWVGVGPGADQKEAIKRLQALMERPAFRTLPVASNGNVHAIWHQFYDSPYNFVAIQAMAKWLHPDLFTDIDPDATFREFHQRFLPLVYQPGYWVTLPAKNPPATP</sequence>